<sequence>PAAVFIRPTLRFALDAAAPAAALAPVFAQAEALLDDLPESVEALAETFAENEGFESRLRAVQAYLARNVRQAGPAWSALRRGALTPPGVTLAEGYGNRLDRVLLWLALLRELDVEARLAFACAEDDEALARFGDALALEEVPLWADWAQPYILLPDGRVLGDEGELDEPGASALSSRPLLTAEGPVAYVRPEALRPCTESVVRVVVEPDGDATLSREDLSWGLAAGAVRKSDRDLTPELRRRAVAAIAEGFAPGATPVSEYVCDTQAYPTRQTLAAEAKAYAQRRGRLLSIPVPTLLGQVYGLRGVSRENPIWQAGVESARNTVAFWLPPGSEIVSKPEPFTRRLPGGGTYSLSCTTATVPHSGWVRLTYVAECDLPPAILDAWQFPGLVEFDRLLTAPTMRTLIIRLPE</sequence>
<dbReference type="Gene3D" id="3.10.620.30">
    <property type="match status" value="1"/>
</dbReference>
<dbReference type="Proteomes" id="UP000886845">
    <property type="component" value="Unassembled WGS sequence"/>
</dbReference>
<proteinExistence type="predicted"/>
<accession>A0A9D1NLS1</accession>
<protein>
    <submittedName>
        <fullName evidence="1">Uncharacterized protein</fullName>
    </submittedName>
</protein>
<gene>
    <name evidence="1" type="ORF">IAC79_01385</name>
</gene>
<reference evidence="1" key="1">
    <citation type="submission" date="2020-10" db="EMBL/GenBank/DDBJ databases">
        <authorList>
            <person name="Gilroy R."/>
        </authorList>
    </citation>
    <scope>NUCLEOTIDE SEQUENCE</scope>
    <source>
        <strain evidence="1">35461</strain>
    </source>
</reference>
<evidence type="ECO:0000313" key="2">
    <source>
        <dbReference type="Proteomes" id="UP000886845"/>
    </source>
</evidence>
<reference evidence="1" key="2">
    <citation type="journal article" date="2021" name="PeerJ">
        <title>Extensive microbial diversity within the chicken gut microbiome revealed by metagenomics and culture.</title>
        <authorList>
            <person name="Gilroy R."/>
            <person name="Ravi A."/>
            <person name="Getino M."/>
            <person name="Pursley I."/>
            <person name="Horton D.L."/>
            <person name="Alikhan N.F."/>
            <person name="Baker D."/>
            <person name="Gharbi K."/>
            <person name="Hall N."/>
            <person name="Watson M."/>
            <person name="Adriaenssens E.M."/>
            <person name="Foster-Nyarko E."/>
            <person name="Jarju S."/>
            <person name="Secka A."/>
            <person name="Antonio M."/>
            <person name="Oren A."/>
            <person name="Chaudhuri R.R."/>
            <person name="La Ragione R."/>
            <person name="Hildebrand F."/>
            <person name="Pallen M.J."/>
        </authorList>
    </citation>
    <scope>NUCLEOTIDE SEQUENCE</scope>
    <source>
        <strain evidence="1">35461</strain>
    </source>
</reference>
<name>A0A9D1NLS1_9BACT</name>
<feature type="non-terminal residue" evidence="1">
    <location>
        <position position="1"/>
    </location>
</feature>
<organism evidence="1 2">
    <name type="scientific">Candidatus Spyradenecus faecavium</name>
    <dbReference type="NCBI Taxonomy" id="2840947"/>
    <lineage>
        <taxon>Bacteria</taxon>
        <taxon>Pseudomonadati</taxon>
        <taxon>Lentisphaerota</taxon>
        <taxon>Lentisphaeria</taxon>
        <taxon>Lentisphaerales</taxon>
        <taxon>Lentisphaeraceae</taxon>
        <taxon>Lentisphaeraceae incertae sedis</taxon>
        <taxon>Candidatus Spyradenecus</taxon>
    </lineage>
</organism>
<dbReference type="EMBL" id="DVOR01000044">
    <property type="protein sequence ID" value="HIV08752.1"/>
    <property type="molecule type" value="Genomic_DNA"/>
</dbReference>
<dbReference type="AlphaFoldDB" id="A0A9D1NLS1"/>
<evidence type="ECO:0000313" key="1">
    <source>
        <dbReference type="EMBL" id="HIV08752.1"/>
    </source>
</evidence>
<comment type="caution">
    <text evidence="1">The sequence shown here is derived from an EMBL/GenBank/DDBJ whole genome shotgun (WGS) entry which is preliminary data.</text>
</comment>